<dbReference type="Proteomes" id="UP000823941">
    <property type="component" value="Chromosome 6"/>
</dbReference>
<accession>A0ABQ7QWZ0</accession>
<proteinExistence type="predicted"/>
<organism evidence="1 2">
    <name type="scientific">Plutella xylostella</name>
    <name type="common">Diamondback moth</name>
    <name type="synonym">Plutella maculipennis</name>
    <dbReference type="NCBI Taxonomy" id="51655"/>
    <lineage>
        <taxon>Eukaryota</taxon>
        <taxon>Metazoa</taxon>
        <taxon>Ecdysozoa</taxon>
        <taxon>Arthropoda</taxon>
        <taxon>Hexapoda</taxon>
        <taxon>Insecta</taxon>
        <taxon>Pterygota</taxon>
        <taxon>Neoptera</taxon>
        <taxon>Endopterygota</taxon>
        <taxon>Lepidoptera</taxon>
        <taxon>Glossata</taxon>
        <taxon>Ditrysia</taxon>
        <taxon>Yponomeutoidea</taxon>
        <taxon>Plutellidae</taxon>
        <taxon>Plutella</taxon>
    </lineage>
</organism>
<dbReference type="EMBL" id="JAHIBW010000006">
    <property type="protein sequence ID" value="KAG7309552.1"/>
    <property type="molecule type" value="Genomic_DNA"/>
</dbReference>
<gene>
    <name evidence="1" type="ORF">JYU34_004005</name>
</gene>
<evidence type="ECO:0000313" key="1">
    <source>
        <dbReference type="EMBL" id="KAG7309552.1"/>
    </source>
</evidence>
<comment type="caution">
    <text evidence="1">The sequence shown here is derived from an EMBL/GenBank/DDBJ whole genome shotgun (WGS) entry which is preliminary data.</text>
</comment>
<protein>
    <submittedName>
        <fullName evidence="1">Uncharacterized protein</fullName>
    </submittedName>
</protein>
<name>A0ABQ7QWZ0_PLUXY</name>
<evidence type="ECO:0000313" key="2">
    <source>
        <dbReference type="Proteomes" id="UP000823941"/>
    </source>
</evidence>
<reference evidence="1 2" key="1">
    <citation type="submission" date="2021-06" db="EMBL/GenBank/DDBJ databases">
        <title>A haploid diamondback moth (Plutella xylostella L.) genome assembly resolves 31 chromosomes and identifies a diamide resistance mutation.</title>
        <authorList>
            <person name="Ward C.M."/>
            <person name="Perry K.D."/>
            <person name="Baker G."/>
            <person name="Powis K."/>
            <person name="Heckel D.G."/>
            <person name="Baxter S.W."/>
        </authorList>
    </citation>
    <scope>NUCLEOTIDE SEQUENCE [LARGE SCALE GENOMIC DNA]</scope>
    <source>
        <strain evidence="1 2">LV</strain>
        <tissue evidence="1">Single pupa</tissue>
    </source>
</reference>
<sequence length="54" mass="6073">MMMNVENVPMPYARTLETYALPRPNDVVAAVEAVLTNKCFVYFLCGYGRLVVVC</sequence>
<keyword evidence="2" id="KW-1185">Reference proteome</keyword>